<dbReference type="GO" id="GO:0005829">
    <property type="term" value="C:cytosol"/>
    <property type="evidence" value="ECO:0007669"/>
    <property type="project" value="TreeGrafter"/>
</dbReference>
<dbReference type="PIRSF" id="PIRSF003078">
    <property type="entry name" value="GidB"/>
    <property type="match status" value="1"/>
</dbReference>
<dbReference type="EMBL" id="JAPAAF010000052">
    <property type="protein sequence ID" value="MCW0484795.1"/>
    <property type="molecule type" value="Genomic_DNA"/>
</dbReference>
<dbReference type="SUPFAM" id="SSF53335">
    <property type="entry name" value="S-adenosyl-L-methionine-dependent methyltransferases"/>
    <property type="match status" value="1"/>
</dbReference>
<dbReference type="NCBIfam" id="TIGR00138">
    <property type="entry name" value="rsmG_gidB"/>
    <property type="match status" value="1"/>
</dbReference>
<dbReference type="CDD" id="cd02440">
    <property type="entry name" value="AdoMet_MTases"/>
    <property type="match status" value="1"/>
</dbReference>
<keyword evidence="1 6" id="KW-0963">Cytoplasm</keyword>
<evidence type="ECO:0000313" key="8">
    <source>
        <dbReference type="Proteomes" id="UP001163821"/>
    </source>
</evidence>
<feature type="binding site" evidence="6">
    <location>
        <position position="76"/>
    </location>
    <ligand>
        <name>S-adenosyl-L-methionine</name>
        <dbReference type="ChEBI" id="CHEBI:59789"/>
    </ligand>
</feature>
<evidence type="ECO:0000256" key="1">
    <source>
        <dbReference type="ARBA" id="ARBA00022490"/>
    </source>
</evidence>
<reference evidence="7" key="1">
    <citation type="submission" date="2022-10" db="EMBL/GenBank/DDBJ databases">
        <title>Gaoshiqiia sediminis gen. nov., sp. nov., isolated from coastal sediment.</title>
        <authorList>
            <person name="Yu W.X."/>
            <person name="Mu D.S."/>
            <person name="Du J.Z."/>
            <person name="Liang Y.Q."/>
        </authorList>
    </citation>
    <scope>NUCLEOTIDE SEQUENCE</scope>
    <source>
        <strain evidence="7">A06</strain>
    </source>
</reference>
<keyword evidence="3 6" id="KW-0489">Methyltransferase</keyword>
<dbReference type="Gene3D" id="3.40.50.150">
    <property type="entry name" value="Vaccinia Virus protein VP39"/>
    <property type="match status" value="1"/>
</dbReference>
<dbReference type="InterPro" id="IPR003682">
    <property type="entry name" value="rRNA_ssu_MeTfrase_G"/>
</dbReference>
<keyword evidence="5 6" id="KW-0949">S-adenosyl-L-methionine</keyword>
<feature type="binding site" evidence="6">
    <location>
        <position position="71"/>
    </location>
    <ligand>
        <name>S-adenosyl-L-methionine</name>
        <dbReference type="ChEBI" id="CHEBI:59789"/>
    </ligand>
</feature>
<feature type="binding site" evidence="6">
    <location>
        <position position="135"/>
    </location>
    <ligand>
        <name>S-adenosyl-L-methionine</name>
        <dbReference type="ChEBI" id="CHEBI:59789"/>
    </ligand>
</feature>
<dbReference type="PANTHER" id="PTHR31760:SF0">
    <property type="entry name" value="S-ADENOSYL-L-METHIONINE-DEPENDENT METHYLTRANSFERASES SUPERFAMILY PROTEIN"/>
    <property type="match status" value="1"/>
</dbReference>
<accession>A0AA41YDM2</accession>
<comment type="caution">
    <text evidence="6">Lacks conserved residue(s) required for the propagation of feature annotation.</text>
</comment>
<dbReference type="Proteomes" id="UP001163821">
    <property type="component" value="Unassembled WGS sequence"/>
</dbReference>
<dbReference type="HAMAP" id="MF_00074">
    <property type="entry name" value="16SrRNA_methyltr_G"/>
    <property type="match status" value="1"/>
</dbReference>
<evidence type="ECO:0000256" key="5">
    <source>
        <dbReference type="ARBA" id="ARBA00022691"/>
    </source>
</evidence>
<comment type="function">
    <text evidence="6">Specifically methylates the N7 position of a guanine in 16S rRNA.</text>
</comment>
<dbReference type="Pfam" id="PF02527">
    <property type="entry name" value="GidB"/>
    <property type="match status" value="1"/>
</dbReference>
<dbReference type="PANTHER" id="PTHR31760">
    <property type="entry name" value="S-ADENOSYL-L-METHIONINE-DEPENDENT METHYLTRANSFERASES SUPERFAMILY PROTEIN"/>
    <property type="match status" value="1"/>
</dbReference>
<comment type="subcellular location">
    <subcellularLocation>
        <location evidence="6">Cytoplasm</location>
    </subcellularLocation>
</comment>
<comment type="caution">
    <text evidence="7">The sequence shown here is derived from an EMBL/GenBank/DDBJ whole genome shotgun (WGS) entry which is preliminary data.</text>
</comment>
<keyword evidence="8" id="KW-1185">Reference proteome</keyword>
<name>A0AA41YDM2_9BACT</name>
<protein>
    <recommendedName>
        <fullName evidence="6">Ribosomal RNA small subunit methyltransferase G</fullName>
        <ecNumber evidence="6">2.1.1.-</ecNumber>
    </recommendedName>
    <alternativeName>
        <fullName evidence="6">16S rRNA 7-methylguanosine methyltransferase</fullName>
        <shortName evidence="6">16S rRNA m7G methyltransferase</shortName>
    </alternativeName>
</protein>
<sequence length="211" mass="23781">MEIIQKYFSGLSAGQLEQFAALEGLYREWNEKINVISRKDIDQLYERHVLHSLGIAKVISFKPGTRIMDVGTGGGFPGIPLAIMFPEAEFLLVDSIAKKISVVEAVAAGLGLTNVRAQQNRAEKVPGQFDFIISRAVTAFPKFVSLVRTKVSARQQNELANGILYLKGGDFDEELEHFKNQVKLYALSDFFEEEFFETKKVIHLELKNNRK</sequence>
<evidence type="ECO:0000256" key="3">
    <source>
        <dbReference type="ARBA" id="ARBA00022603"/>
    </source>
</evidence>
<comment type="similarity">
    <text evidence="6">Belongs to the methyltransferase superfamily. RNA methyltransferase RsmG family.</text>
</comment>
<gene>
    <name evidence="6 7" type="primary">rsmG</name>
    <name evidence="7" type="ORF">N2K84_18835</name>
</gene>
<dbReference type="RefSeq" id="WP_282593386.1">
    <property type="nucleotide sequence ID" value="NZ_JAPAAF010000052.1"/>
</dbReference>
<evidence type="ECO:0000256" key="6">
    <source>
        <dbReference type="HAMAP-Rule" id="MF_00074"/>
    </source>
</evidence>
<keyword evidence="4 6" id="KW-0808">Transferase</keyword>
<evidence type="ECO:0000256" key="4">
    <source>
        <dbReference type="ARBA" id="ARBA00022679"/>
    </source>
</evidence>
<organism evidence="7 8">
    <name type="scientific">Gaoshiqia sediminis</name>
    <dbReference type="NCBI Taxonomy" id="2986998"/>
    <lineage>
        <taxon>Bacteria</taxon>
        <taxon>Pseudomonadati</taxon>
        <taxon>Bacteroidota</taxon>
        <taxon>Bacteroidia</taxon>
        <taxon>Marinilabiliales</taxon>
        <taxon>Prolixibacteraceae</taxon>
        <taxon>Gaoshiqia</taxon>
    </lineage>
</organism>
<evidence type="ECO:0000256" key="2">
    <source>
        <dbReference type="ARBA" id="ARBA00022552"/>
    </source>
</evidence>
<evidence type="ECO:0000313" key="7">
    <source>
        <dbReference type="EMBL" id="MCW0484795.1"/>
    </source>
</evidence>
<dbReference type="AlphaFoldDB" id="A0AA41YDM2"/>
<feature type="binding site" evidence="6">
    <location>
        <begin position="122"/>
        <end position="123"/>
    </location>
    <ligand>
        <name>S-adenosyl-L-methionine</name>
        <dbReference type="ChEBI" id="CHEBI:59789"/>
    </ligand>
</feature>
<dbReference type="GO" id="GO:0070043">
    <property type="term" value="F:rRNA (guanine-N7-)-methyltransferase activity"/>
    <property type="evidence" value="ECO:0007669"/>
    <property type="project" value="UniProtKB-UniRule"/>
</dbReference>
<keyword evidence="2 6" id="KW-0698">rRNA processing</keyword>
<dbReference type="InterPro" id="IPR029063">
    <property type="entry name" value="SAM-dependent_MTases_sf"/>
</dbReference>
<dbReference type="EC" id="2.1.1.-" evidence="6"/>
<proteinExistence type="inferred from homology"/>